<dbReference type="GO" id="GO:0017119">
    <property type="term" value="C:Golgi transport complex"/>
    <property type="evidence" value="ECO:0007669"/>
    <property type="project" value="InterPro"/>
</dbReference>
<comment type="caution">
    <text evidence="7">The sequence shown here is derived from an EMBL/GenBank/DDBJ whole genome shotgun (WGS) entry which is preliminary data.</text>
</comment>
<reference evidence="7 8" key="1">
    <citation type="journal article" date="2023" name="Insect Mol. Biol.">
        <title>Genome sequencing provides insights into the evolution of gene families encoding plant cell wall-degrading enzymes in longhorned beetles.</title>
        <authorList>
            <person name="Shin N.R."/>
            <person name="Okamura Y."/>
            <person name="Kirsch R."/>
            <person name="Pauchet Y."/>
        </authorList>
    </citation>
    <scope>NUCLEOTIDE SEQUENCE [LARGE SCALE GENOMIC DNA]</scope>
    <source>
        <strain evidence="7">EAD_L_NR</strain>
    </source>
</reference>
<dbReference type="Pfam" id="PF20649">
    <property type="entry name" value="COG5_C"/>
    <property type="match status" value="1"/>
</dbReference>
<name>A0AAV8W402_9CUCU</name>
<dbReference type="EMBL" id="JANEYG010000013">
    <property type="protein sequence ID" value="KAJ8920765.1"/>
    <property type="molecule type" value="Genomic_DNA"/>
</dbReference>
<sequence>MSNSDENLIEKIENDDFYKHFLKSSTSAVLSYSMSITDQVKKLGEGIDLLNQELQKQILEKHDDLLQQAEHAAKLEMVLNIINGHVQNLFANAERLKTQISIPFNELEKHTKVLSRLHLASHILRQVNRLQQLNKRLSTISDPVQKATILQELEQLACDPELEDIEAVTSELRNIRTHQQKLVKLANGSLNQGILNENITQTITALQIFYNLGDIKQTTDNLIQHNLNECRDCLKTTFSIHGGGALSKSKGGPGRVTLTSSQGFRNKIWIEIEKLFSEDIYHICKQVKFLQTALNSLNIQNIESNLANTFWVKLGDIVEDEIKKSTSAVQQMLEEDYPKLLKNYCEMTSKLKYDQFLFNRNVLKNLENPYLSSSFTRMLDPVQSMFSNETTVPTHDQIDSLIRVITNELSVALVEQNLSEQISKNVTKCIKMFAVKTEQQLETGSEASQVIGGSQNAGQQKNVNLANALYYLQIQVQRMLFNMKESLPESCVKIISETLQSIDNLTSAILQPLIDSITSVIETIVITVHLETDWPKLPVPANKNFQSCSPYMRELSQFITRVYQTYLANFENKSVLSAKCSDMAIRCIELFVRHTSILRPISQGGRLRLQADYHHLENSLKVICPQLSDLGRPYRLLKSMAFLITLTPAEIVSRQVAGSSVPHSTILLMLFGFAGSELASPHQNTGWSLPKLSSWLDEHTNEEDRLDLVAGALQRYEHIVRQKNSVNYDPVYPLMSQFLETAVKQISNEQ</sequence>
<evidence type="ECO:0000313" key="8">
    <source>
        <dbReference type="Proteomes" id="UP001159042"/>
    </source>
</evidence>
<evidence type="ECO:0000256" key="1">
    <source>
        <dbReference type="ARBA" id="ARBA00004395"/>
    </source>
</evidence>
<protein>
    <recommendedName>
        <fullName evidence="2">Conserved oligomeric Golgi complex subunit 5</fullName>
    </recommendedName>
</protein>
<dbReference type="InterPro" id="IPR019465">
    <property type="entry name" value="Cog5"/>
</dbReference>
<dbReference type="PANTHER" id="PTHR13228:SF3">
    <property type="entry name" value="CONSERVED OLIGOMERIC GOLGI COMPLEX SUBUNIT 5"/>
    <property type="match status" value="1"/>
</dbReference>
<keyword evidence="8" id="KW-1185">Reference proteome</keyword>
<dbReference type="InterPro" id="IPR048485">
    <property type="entry name" value="COG5_helical"/>
</dbReference>
<dbReference type="GO" id="GO:0000139">
    <property type="term" value="C:Golgi membrane"/>
    <property type="evidence" value="ECO:0007669"/>
    <property type="project" value="UniProtKB-SubCell"/>
</dbReference>
<evidence type="ECO:0000256" key="4">
    <source>
        <dbReference type="ARBA" id="ARBA00023136"/>
    </source>
</evidence>
<dbReference type="PANTHER" id="PTHR13228">
    <property type="entry name" value="CONSERVED OLIGOMERIC GOLGI COMPLEX COMPONENT 5"/>
    <property type="match status" value="1"/>
</dbReference>
<dbReference type="AlphaFoldDB" id="A0AAV8W402"/>
<accession>A0AAV8W402</accession>
<keyword evidence="4" id="KW-0472">Membrane</keyword>
<organism evidence="7 8">
    <name type="scientific">Exocentrus adspersus</name>
    <dbReference type="NCBI Taxonomy" id="1586481"/>
    <lineage>
        <taxon>Eukaryota</taxon>
        <taxon>Metazoa</taxon>
        <taxon>Ecdysozoa</taxon>
        <taxon>Arthropoda</taxon>
        <taxon>Hexapoda</taxon>
        <taxon>Insecta</taxon>
        <taxon>Pterygota</taxon>
        <taxon>Neoptera</taxon>
        <taxon>Endopterygota</taxon>
        <taxon>Coleoptera</taxon>
        <taxon>Polyphaga</taxon>
        <taxon>Cucujiformia</taxon>
        <taxon>Chrysomeloidea</taxon>
        <taxon>Cerambycidae</taxon>
        <taxon>Lamiinae</taxon>
        <taxon>Acanthocinini</taxon>
        <taxon>Exocentrus</taxon>
    </lineage>
</organism>
<dbReference type="Proteomes" id="UP001159042">
    <property type="component" value="Unassembled WGS sequence"/>
</dbReference>
<evidence type="ECO:0000259" key="6">
    <source>
        <dbReference type="Pfam" id="PF20649"/>
    </source>
</evidence>
<evidence type="ECO:0000256" key="2">
    <source>
        <dbReference type="ARBA" id="ARBA00020974"/>
    </source>
</evidence>
<feature type="domain" description="Conserved oligomeric Golgi complex subunit 5 N-terminal" evidence="5">
    <location>
        <begin position="30"/>
        <end position="137"/>
    </location>
</feature>
<evidence type="ECO:0000313" key="7">
    <source>
        <dbReference type="EMBL" id="KAJ8920765.1"/>
    </source>
</evidence>
<evidence type="ECO:0000256" key="3">
    <source>
        <dbReference type="ARBA" id="ARBA00023034"/>
    </source>
</evidence>
<dbReference type="GO" id="GO:0006891">
    <property type="term" value="P:intra-Golgi vesicle-mediated transport"/>
    <property type="evidence" value="ECO:0007669"/>
    <property type="project" value="InterPro"/>
</dbReference>
<dbReference type="InterPro" id="IPR049176">
    <property type="entry name" value="COG5_N"/>
</dbReference>
<comment type="subcellular location">
    <subcellularLocation>
        <location evidence="1">Golgi apparatus membrane</location>
        <topology evidence="1">Peripheral membrane protein</topology>
    </subcellularLocation>
</comment>
<feature type="domain" description="Conserved oligomeric Golgi complex subunit 5 helical" evidence="6">
    <location>
        <begin position="162"/>
        <end position="343"/>
    </location>
</feature>
<evidence type="ECO:0000259" key="5">
    <source>
        <dbReference type="Pfam" id="PF10392"/>
    </source>
</evidence>
<gene>
    <name evidence="7" type="ORF">NQ315_004905</name>
</gene>
<keyword evidence="3" id="KW-0333">Golgi apparatus</keyword>
<proteinExistence type="predicted"/>
<dbReference type="Pfam" id="PF10392">
    <property type="entry name" value="COG5_N"/>
    <property type="match status" value="1"/>
</dbReference>